<proteinExistence type="predicted"/>
<dbReference type="Gene3D" id="2.70.70.10">
    <property type="entry name" value="Glucose Permease (Domain IIA)"/>
    <property type="match status" value="1"/>
</dbReference>
<dbReference type="InterPro" id="IPR016047">
    <property type="entry name" value="M23ase_b-sheet_dom"/>
</dbReference>
<accession>A0A4D7CB07</accession>
<organism evidence="3 4">
    <name type="scientific">Hankyongella ginsenosidimutans</name>
    <dbReference type="NCBI Taxonomy" id="1763828"/>
    <lineage>
        <taxon>Bacteria</taxon>
        <taxon>Pseudomonadati</taxon>
        <taxon>Pseudomonadota</taxon>
        <taxon>Alphaproteobacteria</taxon>
        <taxon>Sphingomonadales</taxon>
        <taxon>Sphingomonadaceae</taxon>
        <taxon>Hankyongella</taxon>
    </lineage>
</organism>
<dbReference type="EMBL" id="CP039704">
    <property type="protein sequence ID" value="QCI78746.1"/>
    <property type="molecule type" value="Genomic_DNA"/>
</dbReference>
<keyword evidence="4" id="KW-1185">Reference proteome</keyword>
<evidence type="ECO:0000313" key="4">
    <source>
        <dbReference type="Proteomes" id="UP000298714"/>
    </source>
</evidence>
<reference evidence="4" key="1">
    <citation type="submission" date="2019-04" db="EMBL/GenBank/DDBJ databases">
        <title>Complete genome sequence of Sphingomonas sp. W1-2-3.</title>
        <authorList>
            <person name="Im W.T."/>
        </authorList>
    </citation>
    <scope>NUCLEOTIDE SEQUENCE [LARGE SCALE GENOMIC DNA]</scope>
    <source>
        <strain evidence="4">W1-2-3</strain>
    </source>
</reference>
<dbReference type="InterPro" id="IPR050570">
    <property type="entry name" value="Cell_wall_metabolism_enzyme"/>
</dbReference>
<dbReference type="Pfam" id="PF01551">
    <property type="entry name" value="Peptidase_M23"/>
    <property type="match status" value="1"/>
</dbReference>
<keyword evidence="1" id="KW-0732">Signal</keyword>
<dbReference type="CDD" id="cd12797">
    <property type="entry name" value="M23_peptidase"/>
    <property type="match status" value="1"/>
</dbReference>
<dbReference type="PANTHER" id="PTHR21666">
    <property type="entry name" value="PEPTIDASE-RELATED"/>
    <property type="match status" value="1"/>
</dbReference>
<dbReference type="KEGG" id="hgn:E6W36_01195"/>
<evidence type="ECO:0000313" key="3">
    <source>
        <dbReference type="EMBL" id="QCI78746.1"/>
    </source>
</evidence>
<dbReference type="PANTHER" id="PTHR21666:SF289">
    <property type="entry name" value="L-ALA--D-GLU ENDOPEPTIDASE"/>
    <property type="match status" value="1"/>
</dbReference>
<evidence type="ECO:0000259" key="2">
    <source>
        <dbReference type="Pfam" id="PF01551"/>
    </source>
</evidence>
<dbReference type="InterPro" id="IPR011055">
    <property type="entry name" value="Dup_hybrid_motif"/>
</dbReference>
<feature type="domain" description="M23ase beta-sheet core" evidence="2">
    <location>
        <begin position="118"/>
        <end position="212"/>
    </location>
</feature>
<protein>
    <submittedName>
        <fullName evidence="3">M23 family metallopeptidase</fullName>
    </submittedName>
</protein>
<dbReference type="FunFam" id="2.70.70.10:FF:000006">
    <property type="entry name" value="M23 family peptidase"/>
    <property type="match status" value="1"/>
</dbReference>
<name>A0A4D7CB07_9SPHN</name>
<dbReference type="AlphaFoldDB" id="A0A4D7CB07"/>
<dbReference type="GO" id="GO:0004222">
    <property type="term" value="F:metalloendopeptidase activity"/>
    <property type="evidence" value="ECO:0007669"/>
    <property type="project" value="TreeGrafter"/>
</dbReference>
<dbReference type="Proteomes" id="UP000298714">
    <property type="component" value="Chromosome"/>
</dbReference>
<gene>
    <name evidence="3" type="ORF">E6W36_01195</name>
</gene>
<dbReference type="SUPFAM" id="SSF51261">
    <property type="entry name" value="Duplicated hybrid motif"/>
    <property type="match status" value="1"/>
</dbReference>
<evidence type="ECO:0000256" key="1">
    <source>
        <dbReference type="ARBA" id="ARBA00022729"/>
    </source>
</evidence>
<sequence length="239" mass="26105">MLERFKAVEAKQLAFARNASVAAHARYMDREALLRRLGLSASRLVKQSAPARGGPFIDAQTVLGRLEPQLRDFFAAWSKLDLLDKAMVSIPSFIPVTRYTVTSGFGVRYDPFTGRTAMHQGVDLSGSYGEAVYAAADGVVQRAASTGAYGNMIDLDHDRGLGTRYGHLAKILVRTGQRVTQGQKIGMMGSTGRSTGTHLHYEVRIDGNAVNPMPFLEASANVLEIQRRARERLEAAQHG</sequence>
<dbReference type="RefSeq" id="WP_281277404.1">
    <property type="nucleotide sequence ID" value="NZ_CP039704.1"/>
</dbReference>